<gene>
    <name evidence="1" type="ORF">FA15DRAFT_759728</name>
</gene>
<accession>A0A5C3KJ42</accession>
<organism evidence="1 2">
    <name type="scientific">Coprinopsis marcescibilis</name>
    <name type="common">Agaric fungus</name>
    <name type="synonym">Psathyrella marcescibilis</name>
    <dbReference type="NCBI Taxonomy" id="230819"/>
    <lineage>
        <taxon>Eukaryota</taxon>
        <taxon>Fungi</taxon>
        <taxon>Dikarya</taxon>
        <taxon>Basidiomycota</taxon>
        <taxon>Agaricomycotina</taxon>
        <taxon>Agaricomycetes</taxon>
        <taxon>Agaricomycetidae</taxon>
        <taxon>Agaricales</taxon>
        <taxon>Agaricineae</taxon>
        <taxon>Psathyrellaceae</taxon>
        <taxon>Coprinopsis</taxon>
    </lineage>
</organism>
<dbReference type="Proteomes" id="UP000307440">
    <property type="component" value="Unassembled WGS sequence"/>
</dbReference>
<keyword evidence="2" id="KW-1185">Reference proteome</keyword>
<proteinExistence type="predicted"/>
<dbReference type="STRING" id="230819.A0A5C3KJ42"/>
<name>A0A5C3KJ42_COPMA</name>
<dbReference type="OrthoDB" id="2851338at2759"/>
<evidence type="ECO:0000313" key="1">
    <source>
        <dbReference type="EMBL" id="TFK19915.1"/>
    </source>
</evidence>
<dbReference type="AlphaFoldDB" id="A0A5C3KJ42"/>
<evidence type="ECO:0008006" key="3">
    <source>
        <dbReference type="Google" id="ProtNLM"/>
    </source>
</evidence>
<sequence length="227" mass="25542">MGIHSISLLVCISNIKPLTSTTEEAHPAHPSLNLHQIPGFNGGACYKAHDGLRPTYMTFIRLDPSSNSGQSLDELSNSHPFSIRSYHMVQSVTKAPEDAGSLLPAAPFLLAVESSTPEELEAKFNTWYDDHAMEVIQVLGSLRGGRYKLDPQRFKPGATDSTEDHEIHHKYRYLALYDWDSGSFYESVSTEFKELVSTPDTVEAISKYKINLRRFELYKEFLNVDSK</sequence>
<reference evidence="1 2" key="1">
    <citation type="journal article" date="2019" name="Nat. Ecol. Evol.">
        <title>Megaphylogeny resolves global patterns of mushroom evolution.</title>
        <authorList>
            <person name="Varga T."/>
            <person name="Krizsan K."/>
            <person name="Foldi C."/>
            <person name="Dima B."/>
            <person name="Sanchez-Garcia M."/>
            <person name="Sanchez-Ramirez S."/>
            <person name="Szollosi G.J."/>
            <person name="Szarkandi J.G."/>
            <person name="Papp V."/>
            <person name="Albert L."/>
            <person name="Andreopoulos W."/>
            <person name="Angelini C."/>
            <person name="Antonin V."/>
            <person name="Barry K.W."/>
            <person name="Bougher N.L."/>
            <person name="Buchanan P."/>
            <person name="Buyck B."/>
            <person name="Bense V."/>
            <person name="Catcheside P."/>
            <person name="Chovatia M."/>
            <person name="Cooper J."/>
            <person name="Damon W."/>
            <person name="Desjardin D."/>
            <person name="Finy P."/>
            <person name="Geml J."/>
            <person name="Haridas S."/>
            <person name="Hughes K."/>
            <person name="Justo A."/>
            <person name="Karasinski D."/>
            <person name="Kautmanova I."/>
            <person name="Kiss B."/>
            <person name="Kocsube S."/>
            <person name="Kotiranta H."/>
            <person name="LaButti K.M."/>
            <person name="Lechner B.E."/>
            <person name="Liimatainen K."/>
            <person name="Lipzen A."/>
            <person name="Lukacs Z."/>
            <person name="Mihaltcheva S."/>
            <person name="Morgado L.N."/>
            <person name="Niskanen T."/>
            <person name="Noordeloos M.E."/>
            <person name="Ohm R.A."/>
            <person name="Ortiz-Santana B."/>
            <person name="Ovrebo C."/>
            <person name="Racz N."/>
            <person name="Riley R."/>
            <person name="Savchenko A."/>
            <person name="Shiryaev A."/>
            <person name="Soop K."/>
            <person name="Spirin V."/>
            <person name="Szebenyi C."/>
            <person name="Tomsovsky M."/>
            <person name="Tulloss R.E."/>
            <person name="Uehling J."/>
            <person name="Grigoriev I.V."/>
            <person name="Vagvolgyi C."/>
            <person name="Papp T."/>
            <person name="Martin F.M."/>
            <person name="Miettinen O."/>
            <person name="Hibbett D.S."/>
            <person name="Nagy L.G."/>
        </authorList>
    </citation>
    <scope>NUCLEOTIDE SEQUENCE [LARGE SCALE GENOMIC DNA]</scope>
    <source>
        <strain evidence="1 2">CBS 121175</strain>
    </source>
</reference>
<protein>
    <recommendedName>
        <fullName evidence="3">EthD domain-containing protein</fullName>
    </recommendedName>
</protein>
<dbReference type="EMBL" id="ML210319">
    <property type="protein sequence ID" value="TFK19915.1"/>
    <property type="molecule type" value="Genomic_DNA"/>
</dbReference>
<evidence type="ECO:0000313" key="2">
    <source>
        <dbReference type="Proteomes" id="UP000307440"/>
    </source>
</evidence>